<evidence type="ECO:0000313" key="2">
    <source>
        <dbReference type="Proteomes" id="UP000616839"/>
    </source>
</evidence>
<comment type="caution">
    <text evidence="1">The sequence shown here is derived from an EMBL/GenBank/DDBJ whole genome shotgun (WGS) entry which is preliminary data.</text>
</comment>
<name>A0A927Q2E8_9ACTN</name>
<gene>
    <name evidence="1" type="ORF">IE331_16290</name>
</gene>
<dbReference type="AlphaFoldDB" id="A0A927Q2E8"/>
<sequence length="171" mass="18402">MAESPGTPETSVSADDDVDFALAAYREEGVWVVHELAHEVLENLEHLATALRRFPGDYGALAMIGLDEDVFLIARVTGPTVRVLLSDITAADEWDLARTAVEHLGLPFPEEDDDQAPAGDLDILGDLGMHAMDMAVLIDDYDLYPDEMLSDVAGRLGFGAAFDDLVGLTSA</sequence>
<reference evidence="1" key="1">
    <citation type="submission" date="2020-09" db="EMBL/GenBank/DDBJ databases">
        <title>Nocardioides sp. strain MJB4 16S ribosomal RNA gene Genome sequencing and assembly.</title>
        <authorList>
            <person name="Kim I."/>
        </authorList>
    </citation>
    <scope>NUCLEOTIDE SEQUENCE</scope>
    <source>
        <strain evidence="1">MJB4</strain>
    </source>
</reference>
<accession>A0A927Q2E8</accession>
<protein>
    <submittedName>
        <fullName evidence="1">tRNA adenosine deaminase-associated protein</fullName>
    </submittedName>
</protein>
<dbReference type="RefSeq" id="WP_192144513.1">
    <property type="nucleotide sequence ID" value="NZ_JACYXZ010000005.1"/>
</dbReference>
<proteinExistence type="predicted"/>
<organism evidence="1 2">
    <name type="scientific">Nocardioides donggukensis</name>
    <dbReference type="NCBI Taxonomy" id="2774019"/>
    <lineage>
        <taxon>Bacteria</taxon>
        <taxon>Bacillati</taxon>
        <taxon>Actinomycetota</taxon>
        <taxon>Actinomycetes</taxon>
        <taxon>Propionibacteriales</taxon>
        <taxon>Nocardioidaceae</taxon>
        <taxon>Nocardioides</taxon>
    </lineage>
</organism>
<evidence type="ECO:0000313" key="1">
    <source>
        <dbReference type="EMBL" id="MBD8871187.1"/>
    </source>
</evidence>
<keyword evidence="2" id="KW-1185">Reference proteome</keyword>
<dbReference type="Proteomes" id="UP000616839">
    <property type="component" value="Unassembled WGS sequence"/>
</dbReference>
<dbReference type="EMBL" id="JACYXZ010000005">
    <property type="protein sequence ID" value="MBD8871187.1"/>
    <property type="molecule type" value="Genomic_DNA"/>
</dbReference>
<dbReference type="NCBIfam" id="TIGR03941">
    <property type="entry name" value="tRNA_deam_assoc"/>
    <property type="match status" value="1"/>
</dbReference>
<dbReference type="InterPro" id="IPR023869">
    <property type="entry name" value="tRNA_Adeno_NH3ase_assoc_put"/>
</dbReference>